<organism evidence="2 3">
    <name type="scientific">Roseiterribacter gracilis</name>
    <dbReference type="NCBI Taxonomy" id="2812848"/>
    <lineage>
        <taxon>Bacteria</taxon>
        <taxon>Pseudomonadati</taxon>
        <taxon>Pseudomonadota</taxon>
        <taxon>Alphaproteobacteria</taxon>
        <taxon>Rhodospirillales</taxon>
        <taxon>Roseiterribacteraceae</taxon>
        <taxon>Roseiterribacter</taxon>
    </lineage>
</organism>
<dbReference type="InterPro" id="IPR013324">
    <property type="entry name" value="RNA_pol_sigma_r3/r4-like"/>
</dbReference>
<reference evidence="2" key="1">
    <citation type="submission" date="2021-02" db="EMBL/GenBank/DDBJ databases">
        <title>Genome sequence of Rhodospirillales sp. strain TMPK1 isolated from soil.</title>
        <authorList>
            <person name="Nakai R."/>
            <person name="Kusada H."/>
            <person name="Tamaki H."/>
        </authorList>
    </citation>
    <scope>NUCLEOTIDE SEQUENCE</scope>
    <source>
        <strain evidence="2">TMPK1</strain>
    </source>
</reference>
<dbReference type="Pfam" id="PF20239">
    <property type="entry name" value="DUF6596"/>
    <property type="match status" value="1"/>
</dbReference>
<dbReference type="GO" id="GO:0000428">
    <property type="term" value="C:DNA-directed RNA polymerase complex"/>
    <property type="evidence" value="ECO:0007669"/>
    <property type="project" value="UniProtKB-KW"/>
</dbReference>
<proteinExistence type="predicted"/>
<dbReference type="InterPro" id="IPR046531">
    <property type="entry name" value="DUF6596"/>
</dbReference>
<dbReference type="AlphaFoldDB" id="A0A8S8XD15"/>
<dbReference type="GO" id="GO:0003700">
    <property type="term" value="F:DNA-binding transcription factor activity"/>
    <property type="evidence" value="ECO:0007669"/>
    <property type="project" value="InterPro"/>
</dbReference>
<dbReference type="SUPFAM" id="SSF88946">
    <property type="entry name" value="Sigma2 domain of RNA polymerase sigma factors"/>
    <property type="match status" value="1"/>
</dbReference>
<gene>
    <name evidence="2" type="ORF">TMPK1_28310</name>
</gene>
<dbReference type="EMBL" id="BOPV01000001">
    <property type="protein sequence ID" value="GIL40594.1"/>
    <property type="molecule type" value="Genomic_DNA"/>
</dbReference>
<dbReference type="PANTHER" id="PTHR47756:SF2">
    <property type="entry name" value="BLL6612 PROTEIN"/>
    <property type="match status" value="1"/>
</dbReference>
<comment type="caution">
    <text evidence="2">The sequence shown here is derived from an EMBL/GenBank/DDBJ whole genome shotgun (WGS) entry which is preliminary data.</text>
</comment>
<dbReference type="InterPro" id="IPR013325">
    <property type="entry name" value="RNA_pol_sigma_r2"/>
</dbReference>
<dbReference type="GO" id="GO:0006352">
    <property type="term" value="P:DNA-templated transcription initiation"/>
    <property type="evidence" value="ECO:0007669"/>
    <property type="project" value="InterPro"/>
</dbReference>
<sequence length="423" mass="45493">MSRFAPWHDGSPRGLGTVLSADAVRAAADHAARTAYGKLVALLASRGFDLAACEDALADAFAAALATWPTDGVPRMPEAWLLISARRKLIDRARRDRTRMQASDELLRRADADIASPDEAPAIPDQRLALLFACAHPAIEPAARAPLMLQVVLGFDAARIASAFLVAPSTLSQRLVRAKRRLRDAKIAFELPSADQLAPRLDAVAQAIYAAYADGWLENDPDRRAIADEAVWLARVLAVSLPGEAEAQALLALILYADARRDARGVGGVYVPLSAQDTRLWNHALIDEAELLLRRALTSHRLGRFQLEAAIQSAHIARRSTGTVDWTALVQLYDALTLVTGSIVARVNGAVAVARAQDAAAGLVRLDALAADPALRDYQPYWAARAHLLGETGAVDAAREAYLRAIGLSSDPALIEFLRAQMP</sequence>
<dbReference type="PANTHER" id="PTHR47756">
    <property type="entry name" value="BLL6612 PROTEIN-RELATED"/>
    <property type="match status" value="1"/>
</dbReference>
<evidence type="ECO:0000259" key="1">
    <source>
        <dbReference type="Pfam" id="PF20239"/>
    </source>
</evidence>
<evidence type="ECO:0000313" key="2">
    <source>
        <dbReference type="EMBL" id="GIL40594.1"/>
    </source>
</evidence>
<evidence type="ECO:0000313" key="3">
    <source>
        <dbReference type="Proteomes" id="UP000681075"/>
    </source>
</evidence>
<name>A0A8S8XD15_9PROT</name>
<keyword evidence="2" id="KW-0804">Transcription</keyword>
<keyword evidence="2" id="KW-0240">DNA-directed RNA polymerase</keyword>
<feature type="domain" description="DUF6596" evidence="1">
    <location>
        <begin position="200"/>
        <end position="296"/>
    </location>
</feature>
<keyword evidence="3" id="KW-1185">Reference proteome</keyword>
<accession>A0A8S8XD15</accession>
<dbReference type="Proteomes" id="UP000681075">
    <property type="component" value="Unassembled WGS sequence"/>
</dbReference>
<protein>
    <submittedName>
        <fullName evidence="2">DNA-directed RNA polymerase sigma-70 factor</fullName>
    </submittedName>
</protein>
<dbReference type="SUPFAM" id="SSF88659">
    <property type="entry name" value="Sigma3 and sigma4 domains of RNA polymerase sigma factors"/>
    <property type="match status" value="1"/>
</dbReference>
<dbReference type="RefSeq" id="WP_420243724.1">
    <property type="nucleotide sequence ID" value="NZ_BOPV01000001.1"/>
</dbReference>
<dbReference type="Gene3D" id="1.10.1740.10">
    <property type="match status" value="1"/>
</dbReference>